<reference evidence="2" key="1">
    <citation type="submission" date="2019-01" db="EMBL/GenBank/DDBJ databases">
        <title>Draft genome sequences of three monokaryotic isolates of the white-rot basidiomycete fungus Dichomitus squalens.</title>
        <authorList>
            <consortium name="DOE Joint Genome Institute"/>
            <person name="Lopez S.C."/>
            <person name="Andreopoulos B."/>
            <person name="Pangilinan J."/>
            <person name="Lipzen A."/>
            <person name="Riley R."/>
            <person name="Ahrendt S."/>
            <person name="Ng V."/>
            <person name="Barry K."/>
            <person name="Daum C."/>
            <person name="Grigoriev I.V."/>
            <person name="Hilden K.S."/>
            <person name="Makela M.R."/>
            <person name="de Vries R.P."/>
        </authorList>
    </citation>
    <scope>NUCLEOTIDE SEQUENCE [LARGE SCALE GENOMIC DNA]</scope>
    <source>
        <strain evidence="2">OM18370.1</strain>
    </source>
</reference>
<dbReference type="EMBL" id="ML143456">
    <property type="protein sequence ID" value="TBU25706.1"/>
    <property type="molecule type" value="Genomic_DNA"/>
</dbReference>
<accession>A0A4Q9MIE5</accession>
<evidence type="ECO:0000256" key="1">
    <source>
        <dbReference type="SAM" id="MobiDB-lite"/>
    </source>
</evidence>
<organism evidence="2">
    <name type="scientific">Dichomitus squalens</name>
    <dbReference type="NCBI Taxonomy" id="114155"/>
    <lineage>
        <taxon>Eukaryota</taxon>
        <taxon>Fungi</taxon>
        <taxon>Dikarya</taxon>
        <taxon>Basidiomycota</taxon>
        <taxon>Agaricomycotina</taxon>
        <taxon>Agaricomycetes</taxon>
        <taxon>Polyporales</taxon>
        <taxon>Polyporaceae</taxon>
        <taxon>Dichomitus</taxon>
    </lineage>
</organism>
<dbReference type="AlphaFoldDB" id="A0A4Q9MIE5"/>
<feature type="compositionally biased region" description="Low complexity" evidence="1">
    <location>
        <begin position="81"/>
        <end position="91"/>
    </location>
</feature>
<evidence type="ECO:0000313" key="2">
    <source>
        <dbReference type="EMBL" id="TBU25706.1"/>
    </source>
</evidence>
<gene>
    <name evidence="2" type="ORF">BD311DRAFT_488518</name>
</gene>
<sequence length="174" mass="18741">MSAYSSPTIFDPESALTPPDMPTVPLIGLKRRKISSQDEDAGASRIPVKSPPRSTLGTPFGYGGPQSPTPNKKSSVKFATKSSIPFPKSSKPAPPVVTPGVIQYTTQASKVDTQRPPLPPSMVAKGHEKDGKCQVETTDGTAWKTLLQREKAIVAQTLDRDRECRDISFHASII</sequence>
<feature type="region of interest" description="Disordered" evidence="1">
    <location>
        <begin position="109"/>
        <end position="133"/>
    </location>
</feature>
<dbReference type="OrthoDB" id="2015515at2759"/>
<proteinExistence type="predicted"/>
<dbReference type="Proteomes" id="UP000292957">
    <property type="component" value="Unassembled WGS sequence"/>
</dbReference>
<name>A0A4Q9MIE5_9APHY</name>
<feature type="region of interest" description="Disordered" evidence="1">
    <location>
        <begin position="1"/>
        <end position="97"/>
    </location>
</feature>
<protein>
    <submittedName>
        <fullName evidence="2">Uncharacterized protein</fullName>
    </submittedName>
</protein>